<keyword evidence="2" id="KW-1185">Reference proteome</keyword>
<name>A0A397G6J3_ASPTH</name>
<protein>
    <submittedName>
        <fullName evidence="1">Uncharacterized protein</fullName>
    </submittedName>
</protein>
<dbReference type="GeneID" id="38126820"/>
<dbReference type="VEuPathDB" id="FungiDB:CDV56_104846"/>
<dbReference type="STRING" id="41047.A0A397G6J3"/>
<dbReference type="InterPro" id="IPR032675">
    <property type="entry name" value="LRR_dom_sf"/>
</dbReference>
<evidence type="ECO:0000313" key="1">
    <source>
        <dbReference type="EMBL" id="RHZ46632.1"/>
    </source>
</evidence>
<reference evidence="1" key="1">
    <citation type="submission" date="2018-08" db="EMBL/GenBank/DDBJ databases">
        <title>Draft genome sequence of azole-resistant Aspergillus thermomutatus (Neosartorya pseudofischeri) strain HMR AF 39, isolated from a human nasal aspirate.</title>
        <authorList>
            <person name="Parent-Michaud M."/>
            <person name="Dufresne P.J."/>
            <person name="Fournier E."/>
            <person name="Martineau C."/>
            <person name="Moreira S."/>
            <person name="Perkins V."/>
            <person name="De Repentigny L."/>
            <person name="Dufresne S.F."/>
        </authorList>
    </citation>
    <scope>NUCLEOTIDE SEQUENCE [LARGE SCALE GENOMIC DNA]</scope>
    <source>
        <strain evidence="1">HMR AF 39</strain>
    </source>
</reference>
<evidence type="ECO:0000313" key="2">
    <source>
        <dbReference type="Proteomes" id="UP000215305"/>
    </source>
</evidence>
<accession>A0A397G6J3</accession>
<organism evidence="1 2">
    <name type="scientific">Aspergillus thermomutatus</name>
    <name type="common">Neosartorya pseudofischeri</name>
    <dbReference type="NCBI Taxonomy" id="41047"/>
    <lineage>
        <taxon>Eukaryota</taxon>
        <taxon>Fungi</taxon>
        <taxon>Dikarya</taxon>
        <taxon>Ascomycota</taxon>
        <taxon>Pezizomycotina</taxon>
        <taxon>Eurotiomycetes</taxon>
        <taxon>Eurotiomycetidae</taxon>
        <taxon>Eurotiales</taxon>
        <taxon>Aspergillaceae</taxon>
        <taxon>Aspergillus</taxon>
        <taxon>Aspergillus subgen. Fumigati</taxon>
    </lineage>
</organism>
<sequence>MSFQELPPEIISLVIRFLTDNHSLSVFRLLRVDKRCFALALPIAKSLVFHTVRLDLCVNRRVGRQVARLCAQFQKANAFTCVRRLIIEGHFSFGRGSRDSYEWSPPSVSHFSSFSRDPQDSDESEEQNLVRKGWNQLHLQSFELRSIYAPTTDEHEYRLVTSPSLNTISPYYETNTPEGIRQKQAFLRILSLAPNLKAIYLNVKQNTSDVPAAGTYSRWSKFTQEQGEGPFHLAAIECLRVRHAYDPMPAATLEELAAYIDFSVLQTLDLTSPIQGEALEAWADHLHFLALQTLRLLLGTQMGRTGQAPDFYLKATRFLQSLPALSDVYLDEWHSQLPIGTLTQSHGPRLRKLSVAGLPWQCFTENDILQLGRHCPLLEKMSIPIRRTQGDAREVALYKALGTVRNLKFLDLVLDVSDPTLDQEHASIDPDWDDFDNQPANVNLGGINPSRNGHIRRLLINTLIDKQLACSILEVISAAKPQDAPLLERLSLSIQGQTRPAYFARCEFSHLVRLLSTEWTIERDIRHEHRNKVDARITMIPISRSFKMENQVKLGIVTFGEVFLWL</sequence>
<dbReference type="EMBL" id="NKHU02000244">
    <property type="protein sequence ID" value="RHZ46632.1"/>
    <property type="molecule type" value="Genomic_DNA"/>
</dbReference>
<dbReference type="OrthoDB" id="3945550at2759"/>
<dbReference type="RefSeq" id="XP_026611241.1">
    <property type="nucleotide sequence ID" value="XM_026758465.1"/>
</dbReference>
<dbReference type="Proteomes" id="UP000215305">
    <property type="component" value="Unassembled WGS sequence"/>
</dbReference>
<dbReference type="AlphaFoldDB" id="A0A397G6J3"/>
<gene>
    <name evidence="1" type="ORF">CDV56_104846</name>
</gene>
<dbReference type="Gene3D" id="3.80.10.10">
    <property type="entry name" value="Ribonuclease Inhibitor"/>
    <property type="match status" value="1"/>
</dbReference>
<proteinExistence type="predicted"/>
<comment type="caution">
    <text evidence="1">The sequence shown here is derived from an EMBL/GenBank/DDBJ whole genome shotgun (WGS) entry which is preliminary data.</text>
</comment>